<dbReference type="InterPro" id="IPR058647">
    <property type="entry name" value="BSH_CzcB-like"/>
</dbReference>
<dbReference type="Gene3D" id="2.40.30.170">
    <property type="match status" value="1"/>
</dbReference>
<dbReference type="eggNOG" id="COG1566">
    <property type="taxonomic scope" value="Bacteria"/>
</dbReference>
<reference evidence="4 5" key="1">
    <citation type="journal article" date="2012" name="Int. J. Syst. Evol. Microbiol.">
        <title>Vibrio caribbeanicus sp. nov., isolated from the marine sponge Scleritoderma cyanea.</title>
        <authorList>
            <person name="Hoffmann M."/>
            <person name="Monday S.R."/>
            <person name="Allard M.W."/>
            <person name="Strain E.A."/>
            <person name="Whittaker P."/>
            <person name="Naum M."/>
            <person name="McCarthy P.J."/>
            <person name="Lopez J.V."/>
            <person name="Fischer M."/>
            <person name="Brown E.W."/>
        </authorList>
    </citation>
    <scope>NUCLEOTIDE SEQUENCE [LARGE SCALE GENOMIC DNA]</scope>
    <source>
        <strain evidence="4 5">ATCC BAA-2122</strain>
    </source>
</reference>
<dbReference type="InterPro" id="IPR006143">
    <property type="entry name" value="RND_pump_MFP"/>
</dbReference>
<dbReference type="InterPro" id="IPR058792">
    <property type="entry name" value="Beta-barrel_RND_2"/>
</dbReference>
<dbReference type="OrthoDB" id="9800613at2"/>
<dbReference type="Pfam" id="PF25954">
    <property type="entry name" value="Beta-barrel_RND_2"/>
    <property type="match status" value="1"/>
</dbReference>
<dbReference type="Gene3D" id="2.40.50.100">
    <property type="match status" value="1"/>
</dbReference>
<dbReference type="Proteomes" id="UP000002943">
    <property type="component" value="Unassembled WGS sequence"/>
</dbReference>
<dbReference type="PANTHER" id="PTHR30469:SF15">
    <property type="entry name" value="HLYD FAMILY OF SECRETION PROTEINS"/>
    <property type="match status" value="1"/>
</dbReference>
<dbReference type="RefSeq" id="WP_009599343.1">
    <property type="nucleotide sequence ID" value="NZ_AEIU01000003.1"/>
</dbReference>
<dbReference type="Gene3D" id="1.10.287.470">
    <property type="entry name" value="Helix hairpin bin"/>
    <property type="match status" value="1"/>
</dbReference>
<dbReference type="Pfam" id="PF25973">
    <property type="entry name" value="BSH_CzcB"/>
    <property type="match status" value="1"/>
</dbReference>
<dbReference type="STRING" id="796620.VIBC2010_15934"/>
<evidence type="ECO:0000313" key="5">
    <source>
        <dbReference type="Proteomes" id="UP000002943"/>
    </source>
</evidence>
<evidence type="ECO:0000259" key="3">
    <source>
        <dbReference type="Pfam" id="PF25973"/>
    </source>
</evidence>
<dbReference type="GO" id="GO:1990281">
    <property type="term" value="C:efflux pump complex"/>
    <property type="evidence" value="ECO:0007669"/>
    <property type="project" value="TreeGrafter"/>
</dbReference>
<comment type="similarity">
    <text evidence="1">Belongs to the membrane fusion protein (MFP) (TC 8.A.1) family.</text>
</comment>
<accession>E3BEQ1</accession>
<dbReference type="AlphaFoldDB" id="E3BEQ1"/>
<comment type="caution">
    <text evidence="4">The sequence shown here is derived from an EMBL/GenBank/DDBJ whole genome shotgun (WGS) entry which is preliminary data.</text>
</comment>
<feature type="domain" description="CusB-like beta-barrel" evidence="2">
    <location>
        <begin position="183"/>
        <end position="249"/>
    </location>
</feature>
<sequence>MKRLIIPLLLTFGTPYANSIELIGQVSGLNKQSVVAEVDGVIDSAQHQIGHYVEMNQMLATIKDDDFELQASKEEANLALMSAKLKLREATYKRYQKLTQKQSLAVGELDLARSEYLSAKAELSVAKIQHQQANKDLLNTKIESKIAGYISSKSVQSGAWVNKGDLLYEMINIDEVSLIFVASEYDLAAFELGQRVVVWSETEPKKKIEAQVSRIGMELESDNGSYPVVIEIDNLNRNFRPGMSVYVSTDLSLVADSSGKE</sequence>
<name>E3BEQ1_9VIBR</name>
<protein>
    <submittedName>
        <fullName evidence="4">Uncharacterized protein</fullName>
    </submittedName>
</protein>
<evidence type="ECO:0000256" key="1">
    <source>
        <dbReference type="ARBA" id="ARBA00009477"/>
    </source>
</evidence>
<proteinExistence type="inferred from homology"/>
<organism evidence="4 5">
    <name type="scientific">Vibrio caribbeanicus ATCC BAA-2122</name>
    <dbReference type="NCBI Taxonomy" id="796620"/>
    <lineage>
        <taxon>Bacteria</taxon>
        <taxon>Pseudomonadati</taxon>
        <taxon>Pseudomonadota</taxon>
        <taxon>Gammaproteobacteria</taxon>
        <taxon>Vibrionales</taxon>
        <taxon>Vibrionaceae</taxon>
        <taxon>Vibrio</taxon>
    </lineage>
</organism>
<dbReference type="SUPFAM" id="SSF111369">
    <property type="entry name" value="HlyD-like secretion proteins"/>
    <property type="match status" value="1"/>
</dbReference>
<dbReference type="NCBIfam" id="TIGR01730">
    <property type="entry name" value="RND_mfp"/>
    <property type="match status" value="1"/>
</dbReference>
<evidence type="ECO:0000259" key="2">
    <source>
        <dbReference type="Pfam" id="PF25954"/>
    </source>
</evidence>
<evidence type="ECO:0000313" key="4">
    <source>
        <dbReference type="EMBL" id="EFP98418.1"/>
    </source>
</evidence>
<dbReference type="PANTHER" id="PTHR30469">
    <property type="entry name" value="MULTIDRUG RESISTANCE PROTEIN MDTA"/>
    <property type="match status" value="1"/>
</dbReference>
<keyword evidence="5" id="KW-1185">Reference proteome</keyword>
<dbReference type="GO" id="GO:0015562">
    <property type="term" value="F:efflux transmembrane transporter activity"/>
    <property type="evidence" value="ECO:0007669"/>
    <property type="project" value="TreeGrafter"/>
</dbReference>
<dbReference type="EMBL" id="AEIU01000003">
    <property type="protein sequence ID" value="EFP98418.1"/>
    <property type="molecule type" value="Genomic_DNA"/>
</dbReference>
<gene>
    <name evidence="4" type="ORF">VIBC2010_15934</name>
</gene>
<feature type="domain" description="CzcB-like barrel-sandwich hybrid" evidence="3">
    <location>
        <begin position="32"/>
        <end position="168"/>
    </location>
</feature>